<dbReference type="Pfam" id="PF12730">
    <property type="entry name" value="ABC2_membrane_4"/>
    <property type="match status" value="1"/>
</dbReference>
<dbReference type="RefSeq" id="WP_286057188.1">
    <property type="nucleotide sequence ID" value="NZ_JASVWF010000013.1"/>
</dbReference>
<accession>A0ABT7MIT1</accession>
<sequence length="348" mass="34619">MIVVELRKLFRRPRTWVTIGLLCLLPVIVAIFLASTRIAPSPGQGAAFLSAVLESGSLYPAAALALVLPIFLPVAVAVVAGDAVAGESGAGTLRYLLVRPVGRTRLLVAKLVSIVVFVVATVAAVAGSSYVTGVTLFGAGDPVAVVNAIPQISGPGGGGSSSGSSGGGSGGGSANAAAPAPAPSGGGSASAADQGSDAPVGAAPGAASQLDPTEARERAADSVASLSGDPLSPADLALRLLGAMAYITISMLGVGAIALFLSTVTASSLGATLGALAALISSQVLVTLDAAASVTPYLPTRYWLAWIDFFRDPIFLRDIRAGVIVQAAYVVILMLAAWANFTTKDVAQ</sequence>
<evidence type="ECO:0000313" key="3">
    <source>
        <dbReference type="EMBL" id="MDL5160584.1"/>
    </source>
</evidence>
<feature type="transmembrane region" description="Helical" evidence="2">
    <location>
        <begin position="106"/>
        <end position="126"/>
    </location>
</feature>
<organism evidence="3 4">
    <name type="scientific">Actinomycetospora termitidis</name>
    <dbReference type="NCBI Taxonomy" id="3053470"/>
    <lineage>
        <taxon>Bacteria</taxon>
        <taxon>Bacillati</taxon>
        <taxon>Actinomycetota</taxon>
        <taxon>Actinomycetes</taxon>
        <taxon>Pseudonocardiales</taxon>
        <taxon>Pseudonocardiaceae</taxon>
        <taxon>Actinomycetospora</taxon>
    </lineage>
</organism>
<keyword evidence="2" id="KW-0812">Transmembrane</keyword>
<feature type="transmembrane region" description="Helical" evidence="2">
    <location>
        <begin position="58"/>
        <end position="85"/>
    </location>
</feature>
<name>A0ABT7MIT1_9PSEU</name>
<keyword evidence="2" id="KW-0472">Membrane</keyword>
<dbReference type="PANTHER" id="PTHR37305">
    <property type="entry name" value="INTEGRAL MEMBRANE PROTEIN-RELATED"/>
    <property type="match status" value="1"/>
</dbReference>
<feature type="transmembrane region" description="Helical" evidence="2">
    <location>
        <begin position="236"/>
        <end position="261"/>
    </location>
</feature>
<protein>
    <submittedName>
        <fullName evidence="3">ABC transporter permease</fullName>
    </submittedName>
</protein>
<evidence type="ECO:0000313" key="4">
    <source>
        <dbReference type="Proteomes" id="UP001231924"/>
    </source>
</evidence>
<dbReference type="PANTHER" id="PTHR37305:SF1">
    <property type="entry name" value="MEMBRANE PROTEIN"/>
    <property type="match status" value="1"/>
</dbReference>
<proteinExistence type="predicted"/>
<feature type="transmembrane region" description="Helical" evidence="2">
    <location>
        <begin position="273"/>
        <end position="299"/>
    </location>
</feature>
<feature type="region of interest" description="Disordered" evidence="1">
    <location>
        <begin position="156"/>
        <end position="227"/>
    </location>
</feature>
<feature type="transmembrane region" description="Helical" evidence="2">
    <location>
        <begin position="16"/>
        <end position="38"/>
    </location>
</feature>
<evidence type="ECO:0000256" key="2">
    <source>
        <dbReference type="SAM" id="Phobius"/>
    </source>
</evidence>
<feature type="transmembrane region" description="Helical" evidence="2">
    <location>
        <begin position="319"/>
        <end position="341"/>
    </location>
</feature>
<reference evidence="3 4" key="1">
    <citation type="submission" date="2023-06" db="EMBL/GenBank/DDBJ databases">
        <title>Actinomycetospora Odt1-22.</title>
        <authorList>
            <person name="Supong K."/>
        </authorList>
    </citation>
    <scope>NUCLEOTIDE SEQUENCE [LARGE SCALE GENOMIC DNA]</scope>
    <source>
        <strain evidence="3 4">Odt1-22</strain>
    </source>
</reference>
<keyword evidence="2" id="KW-1133">Transmembrane helix</keyword>
<evidence type="ECO:0000256" key="1">
    <source>
        <dbReference type="SAM" id="MobiDB-lite"/>
    </source>
</evidence>
<comment type="caution">
    <text evidence="3">The sequence shown here is derived from an EMBL/GenBank/DDBJ whole genome shotgun (WGS) entry which is preliminary data.</text>
</comment>
<dbReference type="EMBL" id="JASVWF010000013">
    <property type="protein sequence ID" value="MDL5160584.1"/>
    <property type="molecule type" value="Genomic_DNA"/>
</dbReference>
<dbReference type="Proteomes" id="UP001231924">
    <property type="component" value="Unassembled WGS sequence"/>
</dbReference>
<keyword evidence="4" id="KW-1185">Reference proteome</keyword>
<feature type="compositionally biased region" description="Gly residues" evidence="1">
    <location>
        <begin position="156"/>
        <end position="173"/>
    </location>
</feature>
<gene>
    <name evidence="3" type="ORF">QRT03_31790</name>
</gene>